<name>A0A7X1N7Q4_9BURK</name>
<evidence type="ECO:0000313" key="3">
    <source>
        <dbReference type="Proteomes" id="UP000484381"/>
    </source>
</evidence>
<dbReference type="Pfam" id="PF13730">
    <property type="entry name" value="HTH_36"/>
    <property type="match status" value="1"/>
</dbReference>
<dbReference type="InterPro" id="IPR036388">
    <property type="entry name" value="WH-like_DNA-bd_sf"/>
</dbReference>
<proteinExistence type="predicted"/>
<gene>
    <name evidence="2" type="ORF">GCT13_08330</name>
</gene>
<reference evidence="2 3" key="1">
    <citation type="submission" date="2019-10" db="EMBL/GenBank/DDBJ databases">
        <title>Paraburkholderia sp. isolated from nodules of Mimosa pudica from Brazilian Atlantic Forest soils.</title>
        <authorList>
            <person name="Paulitsch F."/>
            <person name="Hungria M."/>
            <person name="Dall'Agnol R."/>
        </authorList>
    </citation>
    <scope>NUCLEOTIDE SEQUENCE [LARGE SCALE GENOMIC DNA]</scope>
    <source>
        <strain evidence="2 3">CNPSo 3157</strain>
    </source>
</reference>
<keyword evidence="3" id="KW-1185">Reference proteome</keyword>
<sequence length="339" mass="37307">MSVKVMGMVFDRYPAGGGEMILALKLADHAHDDGTHIFPGIASLAEKTRQSERAVQYQLRSMEKSGWLILVGQGKGGRGKSREYRINPDWLNGADLAPIVDNEKGEEIAPIPEDAKGANGDTKGCNPEQERVQNEAQKGATAIAPESSVTVKEPSGNRQPARRASRIALHVQLRATELPEWLPQASWDDWCEHRETKHADGDAPWTRVAAKVSLQKLAMLRDQGHDPVTCINEAALRGWTGLFPVKGESQQSGGAQMIPSDWHKTTAGVTEQGKRVGVTQKEGEVFMRFKARVVKASGPGEWMEDMLRDAARFGDDHYDGLYRYFNDIPRDKAALAEAA</sequence>
<accession>A0A7X1N7Q4</accession>
<dbReference type="Gene3D" id="1.10.10.10">
    <property type="entry name" value="Winged helix-like DNA-binding domain superfamily/Winged helix DNA-binding domain"/>
    <property type="match status" value="1"/>
</dbReference>
<evidence type="ECO:0000313" key="2">
    <source>
        <dbReference type="EMBL" id="MPW16937.1"/>
    </source>
</evidence>
<dbReference type="Proteomes" id="UP000484381">
    <property type="component" value="Unassembled WGS sequence"/>
</dbReference>
<evidence type="ECO:0000256" key="1">
    <source>
        <dbReference type="SAM" id="MobiDB-lite"/>
    </source>
</evidence>
<organism evidence="2 3">
    <name type="scientific">Paraburkholderia franconis</name>
    <dbReference type="NCBI Taxonomy" id="2654983"/>
    <lineage>
        <taxon>Bacteria</taxon>
        <taxon>Pseudomonadati</taxon>
        <taxon>Pseudomonadota</taxon>
        <taxon>Betaproteobacteria</taxon>
        <taxon>Burkholderiales</taxon>
        <taxon>Burkholderiaceae</taxon>
        <taxon>Paraburkholderia</taxon>
    </lineage>
</organism>
<comment type="caution">
    <text evidence="2">The sequence shown here is derived from an EMBL/GenBank/DDBJ whole genome shotgun (WGS) entry which is preliminary data.</text>
</comment>
<dbReference type="EMBL" id="WHNP01000006">
    <property type="protein sequence ID" value="MPW16937.1"/>
    <property type="molecule type" value="Genomic_DNA"/>
</dbReference>
<dbReference type="AlphaFoldDB" id="A0A7X1N7Q4"/>
<dbReference type="RefSeq" id="WP_152756841.1">
    <property type="nucleotide sequence ID" value="NZ_WHNP01000006.1"/>
</dbReference>
<feature type="region of interest" description="Disordered" evidence="1">
    <location>
        <begin position="133"/>
        <end position="163"/>
    </location>
</feature>
<protein>
    <submittedName>
        <fullName evidence="2">Helix-turn-helix domain-containing protein</fullName>
    </submittedName>
</protein>